<dbReference type="EMBL" id="FQZE01000030">
    <property type="protein sequence ID" value="SHJ78336.1"/>
    <property type="molecule type" value="Genomic_DNA"/>
</dbReference>
<accession>A0A1M6M4K2</accession>
<feature type="region of interest" description="Disordered" evidence="1">
    <location>
        <begin position="296"/>
        <end position="317"/>
    </location>
</feature>
<evidence type="ECO:0000256" key="1">
    <source>
        <dbReference type="SAM" id="MobiDB-lite"/>
    </source>
</evidence>
<dbReference type="OrthoDB" id="9815354at2"/>
<name>A0A1M6M4K2_9BACT</name>
<proteinExistence type="predicted"/>
<evidence type="ECO:0000313" key="5">
    <source>
        <dbReference type="Proteomes" id="UP000184050"/>
    </source>
</evidence>
<dbReference type="InterPro" id="IPR047650">
    <property type="entry name" value="Transpos_IS110"/>
</dbReference>
<dbReference type="NCBIfam" id="NF033542">
    <property type="entry name" value="transpos_IS110"/>
    <property type="match status" value="1"/>
</dbReference>
<dbReference type="RefSeq" id="WP_073172142.1">
    <property type="nucleotide sequence ID" value="NZ_FQZE01000030.1"/>
</dbReference>
<dbReference type="PANTHER" id="PTHR33055">
    <property type="entry name" value="TRANSPOSASE FOR INSERTION SEQUENCE ELEMENT IS1111A"/>
    <property type="match status" value="1"/>
</dbReference>
<reference evidence="4 5" key="1">
    <citation type="submission" date="2016-11" db="EMBL/GenBank/DDBJ databases">
        <authorList>
            <person name="Jaros S."/>
            <person name="Januszkiewicz K."/>
            <person name="Wedrychowicz H."/>
        </authorList>
    </citation>
    <scope>NUCLEOTIDE SEQUENCE [LARGE SCALE GENOMIC DNA]</scope>
    <source>
        <strain evidence="4 5">DSM 27063</strain>
    </source>
</reference>
<dbReference type="Pfam" id="PF02371">
    <property type="entry name" value="Transposase_20"/>
    <property type="match status" value="1"/>
</dbReference>
<sequence>MEPPQVSFKQVVSRGCGLDVHKKVVVATIDGEGLRKQTREFGTVTSSLKELRDWLLENGITHVAMESTGVFWKPVYNILEPAGITVWVVNAAHVKYVPGHKTDKKDSAWLCKLLLAGLLKPSFIPAKEQRELRDLTRYRTKLVQSNASNKNRIIRILEDANIKLSSVLSSTNGVVGTKLIDKICDGEEITMQDVDEVYHKKLAATKEEIFEACQGFITEHHVYMLQIIRQEIAGTQQTIESLTQRIKEVLLPYENALELLQKVPGISSKSVEDLVAEIGLDMGVFPTEKHLASWAGMSPGNNESAGKKKSGRTTRGNKQVKAVLTEIAWAATRTKNTFYHARYHKLAARRGKKRALIAVGHSILKSVYHILSDMSEYKELGAEYLISRTEAKRKAYLKGELGKLGYVVELKELPPVEKAG</sequence>
<keyword evidence="5" id="KW-1185">Reference proteome</keyword>
<evidence type="ECO:0000259" key="2">
    <source>
        <dbReference type="Pfam" id="PF01548"/>
    </source>
</evidence>
<feature type="domain" description="Transposase IS116/IS110/IS902 C-terminal" evidence="3">
    <location>
        <begin position="258"/>
        <end position="338"/>
    </location>
</feature>
<gene>
    <name evidence="4" type="ORF">SAMN05444280_13015</name>
</gene>
<dbReference type="Pfam" id="PF01548">
    <property type="entry name" value="DEDD_Tnp_IS110"/>
    <property type="match status" value="1"/>
</dbReference>
<dbReference type="InterPro" id="IPR002525">
    <property type="entry name" value="Transp_IS110-like_N"/>
</dbReference>
<dbReference type="AlphaFoldDB" id="A0A1M6M4K2"/>
<protein>
    <submittedName>
        <fullName evidence="4">Transposase</fullName>
    </submittedName>
</protein>
<dbReference type="STRING" id="1168035.SAMN05444280_13015"/>
<dbReference type="InterPro" id="IPR003346">
    <property type="entry name" value="Transposase_20"/>
</dbReference>
<organism evidence="4 5">
    <name type="scientific">Tangfeifania diversioriginum</name>
    <dbReference type="NCBI Taxonomy" id="1168035"/>
    <lineage>
        <taxon>Bacteria</taxon>
        <taxon>Pseudomonadati</taxon>
        <taxon>Bacteroidota</taxon>
        <taxon>Bacteroidia</taxon>
        <taxon>Marinilabiliales</taxon>
        <taxon>Prolixibacteraceae</taxon>
        <taxon>Tangfeifania</taxon>
    </lineage>
</organism>
<evidence type="ECO:0000313" key="4">
    <source>
        <dbReference type="EMBL" id="SHJ78336.1"/>
    </source>
</evidence>
<dbReference type="GO" id="GO:0004803">
    <property type="term" value="F:transposase activity"/>
    <property type="evidence" value="ECO:0007669"/>
    <property type="project" value="InterPro"/>
</dbReference>
<feature type="domain" description="Transposase IS110-like N-terminal" evidence="2">
    <location>
        <begin position="16"/>
        <end position="160"/>
    </location>
</feature>
<dbReference type="PANTHER" id="PTHR33055:SF13">
    <property type="entry name" value="TRANSPOSASE"/>
    <property type="match status" value="1"/>
</dbReference>
<evidence type="ECO:0000259" key="3">
    <source>
        <dbReference type="Pfam" id="PF02371"/>
    </source>
</evidence>
<dbReference type="Proteomes" id="UP000184050">
    <property type="component" value="Unassembled WGS sequence"/>
</dbReference>
<dbReference type="GO" id="GO:0003677">
    <property type="term" value="F:DNA binding"/>
    <property type="evidence" value="ECO:0007669"/>
    <property type="project" value="InterPro"/>
</dbReference>
<dbReference type="GO" id="GO:0006313">
    <property type="term" value="P:DNA transposition"/>
    <property type="evidence" value="ECO:0007669"/>
    <property type="project" value="InterPro"/>
</dbReference>